<evidence type="ECO:0000256" key="1">
    <source>
        <dbReference type="ARBA" id="ARBA00009477"/>
    </source>
</evidence>
<evidence type="ECO:0000256" key="4">
    <source>
        <dbReference type="SAM" id="Phobius"/>
    </source>
</evidence>
<feature type="domain" description="CusB-like beta-barrel" evidence="6">
    <location>
        <begin position="215"/>
        <end position="276"/>
    </location>
</feature>
<feature type="domain" description="Multidrug resistance protein MdtA-like barrel-sandwich hybrid" evidence="5">
    <location>
        <begin position="81"/>
        <end position="206"/>
    </location>
</feature>
<organism evidence="7 8">
    <name type="scientific">Halopseudomonas salegens</name>
    <dbReference type="NCBI Taxonomy" id="1434072"/>
    <lineage>
        <taxon>Bacteria</taxon>
        <taxon>Pseudomonadati</taxon>
        <taxon>Pseudomonadota</taxon>
        <taxon>Gammaproteobacteria</taxon>
        <taxon>Pseudomonadales</taxon>
        <taxon>Pseudomonadaceae</taxon>
        <taxon>Halopseudomonas</taxon>
    </lineage>
</organism>
<feature type="region of interest" description="Disordered" evidence="3">
    <location>
        <begin position="365"/>
        <end position="384"/>
    </location>
</feature>
<keyword evidence="8" id="KW-1185">Reference proteome</keyword>
<dbReference type="STRING" id="1434072.SAMN05216210_0036"/>
<dbReference type="Gene3D" id="1.10.287.470">
    <property type="entry name" value="Helix hairpin bin"/>
    <property type="match status" value="1"/>
</dbReference>
<sequence>MTDSRKPSFLRQITPIRLAIIMAIVLALWLLLGEKRSAQEKAPVAEEQTEQTLSRVETRWFQAESLPREQVLQGQLQPWQSVRVMAQVSGRVEKLTRQQGDRVSDGDVLLELSDEGRSQSLAQARAILRLRQKELDSARQLRASSFATETEVIRLEGEVARAQADLSAAELAVKYNLPVAPFSGVIDRHYVEVGEFVQSGTELMSLVNVERLKATAQIPQQDVGRVEVGQKVKLNLLDGRELDGEVRFISLAANPETRSFYVEVEASNPELWRIAGGSVTLRIQLASVMAHQFSPALLRLGADGELGVHAVDADGQVVNYPVQVVSMTNEGATVEGLPEKVQLITQGAGFVTPGQDVEPVVVENQDTGLETDRTGPLPGAGAME</sequence>
<feature type="transmembrane region" description="Helical" evidence="4">
    <location>
        <begin position="12"/>
        <end position="32"/>
    </location>
</feature>
<dbReference type="InterPro" id="IPR058625">
    <property type="entry name" value="MdtA-like_BSH"/>
</dbReference>
<dbReference type="PANTHER" id="PTHR30469:SF29">
    <property type="entry name" value="BLR2860 PROTEIN"/>
    <property type="match status" value="1"/>
</dbReference>
<dbReference type="EMBL" id="LT629787">
    <property type="protein sequence ID" value="SDT87214.1"/>
    <property type="molecule type" value="Genomic_DNA"/>
</dbReference>
<accession>A0A1H2DWN4</accession>
<dbReference type="SUPFAM" id="SSF111369">
    <property type="entry name" value="HlyD-like secretion proteins"/>
    <property type="match status" value="1"/>
</dbReference>
<dbReference type="Pfam" id="PF25917">
    <property type="entry name" value="BSH_RND"/>
    <property type="match status" value="1"/>
</dbReference>
<dbReference type="GO" id="GO:0015562">
    <property type="term" value="F:efflux transmembrane transporter activity"/>
    <property type="evidence" value="ECO:0007669"/>
    <property type="project" value="TreeGrafter"/>
</dbReference>
<dbReference type="Gene3D" id="2.40.30.170">
    <property type="match status" value="1"/>
</dbReference>
<protein>
    <submittedName>
        <fullName evidence="7">Membrane fusion protein, multidrug efflux system</fullName>
    </submittedName>
</protein>
<gene>
    <name evidence="7" type="ORF">SAMN05216210_0036</name>
</gene>
<dbReference type="InterPro" id="IPR006143">
    <property type="entry name" value="RND_pump_MFP"/>
</dbReference>
<dbReference type="AlphaFoldDB" id="A0A1H2DWN4"/>
<name>A0A1H2DWN4_9GAMM</name>
<dbReference type="Gene3D" id="2.40.50.100">
    <property type="match status" value="1"/>
</dbReference>
<dbReference type="PANTHER" id="PTHR30469">
    <property type="entry name" value="MULTIDRUG RESISTANCE PROTEIN MDTA"/>
    <property type="match status" value="1"/>
</dbReference>
<evidence type="ECO:0000259" key="5">
    <source>
        <dbReference type="Pfam" id="PF25917"/>
    </source>
</evidence>
<evidence type="ECO:0000259" key="6">
    <source>
        <dbReference type="Pfam" id="PF25954"/>
    </source>
</evidence>
<dbReference type="InterPro" id="IPR058792">
    <property type="entry name" value="Beta-barrel_RND_2"/>
</dbReference>
<dbReference type="Proteomes" id="UP000243924">
    <property type="component" value="Chromosome I"/>
</dbReference>
<keyword evidence="4" id="KW-0812">Transmembrane</keyword>
<keyword evidence="4" id="KW-0472">Membrane</keyword>
<evidence type="ECO:0000313" key="8">
    <source>
        <dbReference type="Proteomes" id="UP000243924"/>
    </source>
</evidence>
<evidence type="ECO:0000256" key="3">
    <source>
        <dbReference type="SAM" id="MobiDB-lite"/>
    </source>
</evidence>
<reference evidence="8" key="1">
    <citation type="submission" date="2016-10" db="EMBL/GenBank/DDBJ databases">
        <authorList>
            <person name="Varghese N."/>
            <person name="Submissions S."/>
        </authorList>
    </citation>
    <scope>NUCLEOTIDE SEQUENCE [LARGE SCALE GENOMIC DNA]</scope>
    <source>
        <strain evidence="8">CECT 8338</strain>
    </source>
</reference>
<dbReference type="NCBIfam" id="TIGR01730">
    <property type="entry name" value="RND_mfp"/>
    <property type="match status" value="1"/>
</dbReference>
<proteinExistence type="inferred from homology"/>
<keyword evidence="4" id="KW-1133">Transmembrane helix</keyword>
<evidence type="ECO:0000256" key="2">
    <source>
        <dbReference type="ARBA" id="ARBA00023054"/>
    </source>
</evidence>
<evidence type="ECO:0000313" key="7">
    <source>
        <dbReference type="EMBL" id="SDT87214.1"/>
    </source>
</evidence>
<keyword evidence="2" id="KW-0175">Coiled coil</keyword>
<dbReference type="RefSeq" id="WP_197675037.1">
    <property type="nucleotide sequence ID" value="NZ_LT629787.1"/>
</dbReference>
<dbReference type="Pfam" id="PF25954">
    <property type="entry name" value="Beta-barrel_RND_2"/>
    <property type="match status" value="1"/>
</dbReference>
<comment type="similarity">
    <text evidence="1">Belongs to the membrane fusion protein (MFP) (TC 8.A.1) family.</text>
</comment>
<dbReference type="GO" id="GO:1990281">
    <property type="term" value="C:efflux pump complex"/>
    <property type="evidence" value="ECO:0007669"/>
    <property type="project" value="TreeGrafter"/>
</dbReference>